<gene>
    <name evidence="3" type="ORF">IWQ60_005670</name>
</gene>
<dbReference type="OrthoDB" id="2333384at2759"/>
<dbReference type="AlphaFoldDB" id="A0A9W8DY97"/>
<organism evidence="3 4">
    <name type="scientific">Tieghemiomyces parasiticus</name>
    <dbReference type="NCBI Taxonomy" id="78921"/>
    <lineage>
        <taxon>Eukaryota</taxon>
        <taxon>Fungi</taxon>
        <taxon>Fungi incertae sedis</taxon>
        <taxon>Zoopagomycota</taxon>
        <taxon>Kickxellomycotina</taxon>
        <taxon>Dimargaritomycetes</taxon>
        <taxon>Dimargaritales</taxon>
        <taxon>Dimargaritaceae</taxon>
        <taxon>Tieghemiomyces</taxon>
    </lineage>
</organism>
<keyword evidence="4" id="KW-1185">Reference proteome</keyword>
<proteinExistence type="predicted"/>
<dbReference type="InterPro" id="IPR014752">
    <property type="entry name" value="Arrestin-like_C"/>
</dbReference>
<sequence length="639" mass="69082">MRVERINGNPTAPSFQSSTAVQLASNQWLEQTYFQRDSILLGNPDDEASSVFLEPGLHMYHFALNMPFMNYPTSIRTPEFEIVYTLTARLECPRDEIPVKYSLPAAIHFEPLSLVVPHLPDSLKNFTTNVLDGDKVLYHLHANFMKNSFGPGEPFALSLIIKPVTQRPIKSARIMLKEYVTCHLRNEFDQTEKPLWHNQRVIHHDILLLNRTPSDVGRDPYQAIVSFELPDFFQPNNTIYLTFQYTLCLALKVSTGFLITGSRELLTEIPINIVRPEKASVSRVSATRPGDAVSLSPSRESATYAPSLQSEMLNFTPFNPHTLGLEAEGSSPVMYSLRSALPFVHPPSVKDISVPNDMPVPQLEQLMLSVNLGKPSHKSSYAIHTPPSRQATPPPPPPSSTTASTPPPSSTANSSVGLVSPAMRPSFDDAEEMLSPTSGSAIMTNTPTAAIVTASTLIAATEALTEDGLVQSMARGTSKRPINFMGIREAFVGTVSGSKAASASHLHHHHRRYPSYEDQDDSDDIPGTLAALSKRKGGSSSRSSLVGLYRGSRASDSGCNSSVSSLVSSSPVVHHSITVLPIGPSGPAPSAPALVAHPREGCVEAPTPRIPPAALLYDTVRGSAAPHTSPSLSSIGSNP</sequence>
<dbReference type="Proteomes" id="UP001150569">
    <property type="component" value="Unassembled WGS sequence"/>
</dbReference>
<dbReference type="EMBL" id="JANBPT010000314">
    <property type="protein sequence ID" value="KAJ1923756.1"/>
    <property type="molecule type" value="Genomic_DNA"/>
</dbReference>
<comment type="caution">
    <text evidence="3">The sequence shown here is derived from an EMBL/GenBank/DDBJ whole genome shotgun (WGS) entry which is preliminary data.</text>
</comment>
<dbReference type="InterPro" id="IPR011022">
    <property type="entry name" value="Arrestin_C-like"/>
</dbReference>
<reference evidence="3" key="1">
    <citation type="submission" date="2022-07" db="EMBL/GenBank/DDBJ databases">
        <title>Phylogenomic reconstructions and comparative analyses of Kickxellomycotina fungi.</title>
        <authorList>
            <person name="Reynolds N.K."/>
            <person name="Stajich J.E."/>
            <person name="Barry K."/>
            <person name="Grigoriev I.V."/>
            <person name="Crous P."/>
            <person name="Smith M.E."/>
        </authorList>
    </citation>
    <scope>NUCLEOTIDE SEQUENCE</scope>
    <source>
        <strain evidence="3">RSA 861</strain>
    </source>
</reference>
<dbReference type="Gene3D" id="2.60.40.640">
    <property type="match status" value="1"/>
</dbReference>
<dbReference type="Pfam" id="PF02752">
    <property type="entry name" value="Arrestin_C"/>
    <property type="match status" value="1"/>
</dbReference>
<protein>
    <recommendedName>
        <fullName evidence="2">Arrestin C-terminal-like domain-containing protein</fullName>
    </recommendedName>
</protein>
<evidence type="ECO:0000259" key="2">
    <source>
        <dbReference type="Pfam" id="PF02752"/>
    </source>
</evidence>
<evidence type="ECO:0000256" key="1">
    <source>
        <dbReference type="SAM" id="MobiDB-lite"/>
    </source>
</evidence>
<name>A0A9W8DY97_9FUNG</name>
<accession>A0A9W8DY97</accession>
<evidence type="ECO:0000313" key="3">
    <source>
        <dbReference type="EMBL" id="KAJ1923756.1"/>
    </source>
</evidence>
<feature type="region of interest" description="Disordered" evidence="1">
    <location>
        <begin position="502"/>
        <end position="544"/>
    </location>
</feature>
<evidence type="ECO:0000313" key="4">
    <source>
        <dbReference type="Proteomes" id="UP001150569"/>
    </source>
</evidence>
<feature type="domain" description="Arrestin C-terminal-like" evidence="2">
    <location>
        <begin position="139"/>
        <end position="275"/>
    </location>
</feature>
<feature type="region of interest" description="Disordered" evidence="1">
    <location>
        <begin position="375"/>
        <end position="423"/>
    </location>
</feature>
<feature type="compositionally biased region" description="Pro residues" evidence="1">
    <location>
        <begin position="392"/>
        <end position="409"/>
    </location>
</feature>